<keyword evidence="1" id="KW-0862">Zinc</keyword>
<dbReference type="PROSITE" id="PS50157">
    <property type="entry name" value="ZINC_FINGER_C2H2_2"/>
    <property type="match status" value="1"/>
</dbReference>
<keyword evidence="1" id="KW-0479">Metal-binding</keyword>
<dbReference type="AlphaFoldDB" id="A0A653CYK0"/>
<keyword evidence="4" id="KW-1185">Reference proteome</keyword>
<gene>
    <name evidence="3" type="ORF">CALMAC_LOCUS12955</name>
</gene>
<dbReference type="InterPro" id="IPR013087">
    <property type="entry name" value="Znf_C2H2_type"/>
</dbReference>
<dbReference type="InterPro" id="IPR036236">
    <property type="entry name" value="Znf_C2H2_sf"/>
</dbReference>
<dbReference type="EMBL" id="CAACVG010009359">
    <property type="protein sequence ID" value="VEN53005.1"/>
    <property type="molecule type" value="Genomic_DNA"/>
</dbReference>
<evidence type="ECO:0000313" key="4">
    <source>
        <dbReference type="Proteomes" id="UP000410492"/>
    </source>
</evidence>
<evidence type="ECO:0000259" key="2">
    <source>
        <dbReference type="PROSITE" id="PS50157"/>
    </source>
</evidence>
<organism evidence="3 4">
    <name type="scientific">Callosobruchus maculatus</name>
    <name type="common">Southern cowpea weevil</name>
    <name type="synonym">Pulse bruchid</name>
    <dbReference type="NCBI Taxonomy" id="64391"/>
    <lineage>
        <taxon>Eukaryota</taxon>
        <taxon>Metazoa</taxon>
        <taxon>Ecdysozoa</taxon>
        <taxon>Arthropoda</taxon>
        <taxon>Hexapoda</taxon>
        <taxon>Insecta</taxon>
        <taxon>Pterygota</taxon>
        <taxon>Neoptera</taxon>
        <taxon>Endopterygota</taxon>
        <taxon>Coleoptera</taxon>
        <taxon>Polyphaga</taxon>
        <taxon>Cucujiformia</taxon>
        <taxon>Chrysomeloidea</taxon>
        <taxon>Chrysomelidae</taxon>
        <taxon>Bruchinae</taxon>
        <taxon>Bruchini</taxon>
        <taxon>Callosobruchus</taxon>
    </lineage>
</organism>
<feature type="domain" description="C2H2-type" evidence="2">
    <location>
        <begin position="48"/>
        <end position="76"/>
    </location>
</feature>
<keyword evidence="1" id="KW-0863">Zinc-finger</keyword>
<protein>
    <recommendedName>
        <fullName evidence="2">C2H2-type domain-containing protein</fullName>
    </recommendedName>
</protein>
<reference evidence="3 4" key="1">
    <citation type="submission" date="2019-01" db="EMBL/GenBank/DDBJ databases">
        <authorList>
            <person name="Sayadi A."/>
        </authorList>
    </citation>
    <scope>NUCLEOTIDE SEQUENCE [LARGE SCALE GENOMIC DNA]</scope>
</reference>
<evidence type="ECO:0000256" key="1">
    <source>
        <dbReference type="PROSITE-ProRule" id="PRU00042"/>
    </source>
</evidence>
<evidence type="ECO:0000313" key="3">
    <source>
        <dbReference type="EMBL" id="VEN53005.1"/>
    </source>
</evidence>
<dbReference type="Gene3D" id="3.30.160.60">
    <property type="entry name" value="Classic Zinc Finger"/>
    <property type="match status" value="1"/>
</dbReference>
<dbReference type="SMART" id="SM00355">
    <property type="entry name" value="ZnF_C2H2"/>
    <property type="match status" value="2"/>
</dbReference>
<proteinExistence type="predicted"/>
<dbReference type="PROSITE" id="PS00028">
    <property type="entry name" value="ZINC_FINGER_C2H2_1"/>
    <property type="match status" value="1"/>
</dbReference>
<dbReference type="SUPFAM" id="SSF57667">
    <property type="entry name" value="beta-beta-alpha zinc fingers"/>
    <property type="match status" value="1"/>
</dbReference>
<sequence length="78" mass="8936">MKNHPNLLGSVPCKIYECPNCSYKTARKNKLDEHSLKHIARGSSDSPFRCALCNSTFKRKRTLDNHMLKKHPDNVPTI</sequence>
<name>A0A653CYK0_CALMS</name>
<dbReference type="Proteomes" id="UP000410492">
    <property type="component" value="Unassembled WGS sequence"/>
</dbReference>
<dbReference type="GO" id="GO:0008270">
    <property type="term" value="F:zinc ion binding"/>
    <property type="evidence" value="ECO:0007669"/>
    <property type="project" value="UniProtKB-KW"/>
</dbReference>
<accession>A0A653CYK0</accession>
<dbReference type="OrthoDB" id="8685330at2759"/>
<dbReference type="Pfam" id="PF13894">
    <property type="entry name" value="zf-C2H2_4"/>
    <property type="match status" value="1"/>
</dbReference>